<keyword evidence="1" id="KW-0813">Transport</keyword>
<dbReference type="InterPro" id="IPR003439">
    <property type="entry name" value="ABC_transporter-like_ATP-bd"/>
</dbReference>
<dbReference type="InterPro" id="IPR017871">
    <property type="entry name" value="ABC_transporter-like_CS"/>
</dbReference>
<protein>
    <submittedName>
        <fullName evidence="8">Heme ABC exporter ATP-binding protein CcmA</fullName>
    </submittedName>
</protein>
<sequence length="218" mass="23595">MSQFEGYDLGCLRGGWPVFAHLDFTLDAGDALLLVGPNGSGKSSLLRLLAGYIPPAVGELRWQGVPVAKDPDLHRARTRYLGHQDAIKAPLTPREDLAFWTKLHAQPHRLVEEALKAFALEALADRPGRLLSAGQRRRLALARLTVSPGPLWLLDEPTVGLDTASQKALVAAIARHRAAGGNLVMATHQALPGVTDRAQRLDLAHYRPRAPDAEALLA</sequence>
<dbReference type="SMART" id="SM00382">
    <property type="entry name" value="AAA"/>
    <property type="match status" value="1"/>
</dbReference>
<dbReference type="Proteomes" id="UP001215503">
    <property type="component" value="Unassembled WGS sequence"/>
</dbReference>
<reference evidence="8 9" key="1">
    <citation type="submission" date="2023-03" db="EMBL/GenBank/DDBJ databases">
        <title>Fodinicurvata sp. CAU 1616 isolated from sea sendiment.</title>
        <authorList>
            <person name="Kim W."/>
        </authorList>
    </citation>
    <scope>NUCLEOTIDE SEQUENCE [LARGE SCALE GENOMIC DNA]</scope>
    <source>
        <strain evidence="8 9">CAU 1616</strain>
    </source>
</reference>
<evidence type="ECO:0000259" key="7">
    <source>
        <dbReference type="PROSITE" id="PS50893"/>
    </source>
</evidence>
<evidence type="ECO:0000256" key="2">
    <source>
        <dbReference type="ARBA" id="ARBA00022741"/>
    </source>
</evidence>
<keyword evidence="5" id="KW-1278">Translocase</keyword>
<dbReference type="InterPro" id="IPR003593">
    <property type="entry name" value="AAA+_ATPase"/>
</dbReference>
<dbReference type="SUPFAM" id="SSF52540">
    <property type="entry name" value="P-loop containing nucleoside triphosphate hydrolases"/>
    <property type="match status" value="1"/>
</dbReference>
<proteinExistence type="predicted"/>
<keyword evidence="9" id="KW-1185">Reference proteome</keyword>
<dbReference type="NCBIfam" id="TIGR01189">
    <property type="entry name" value="ccmA"/>
    <property type="match status" value="1"/>
</dbReference>
<dbReference type="PROSITE" id="PS50893">
    <property type="entry name" value="ABC_TRANSPORTER_2"/>
    <property type="match status" value="1"/>
</dbReference>
<gene>
    <name evidence="8" type="primary">ccmA</name>
    <name evidence="8" type="ORF">P2G67_06300</name>
</gene>
<dbReference type="PANTHER" id="PTHR43499">
    <property type="entry name" value="ABC TRANSPORTER I FAMILY MEMBER 1"/>
    <property type="match status" value="1"/>
</dbReference>
<name>A0ABT5YKW0_9PROT</name>
<evidence type="ECO:0000256" key="1">
    <source>
        <dbReference type="ARBA" id="ARBA00022448"/>
    </source>
</evidence>
<dbReference type="InterPro" id="IPR027417">
    <property type="entry name" value="P-loop_NTPase"/>
</dbReference>
<dbReference type="PROSITE" id="PS00211">
    <property type="entry name" value="ABC_TRANSPORTER_1"/>
    <property type="match status" value="1"/>
</dbReference>
<evidence type="ECO:0000256" key="4">
    <source>
        <dbReference type="ARBA" id="ARBA00022840"/>
    </source>
</evidence>
<dbReference type="Gene3D" id="3.40.50.300">
    <property type="entry name" value="P-loop containing nucleotide triphosphate hydrolases"/>
    <property type="match status" value="1"/>
</dbReference>
<dbReference type="GO" id="GO:0005524">
    <property type="term" value="F:ATP binding"/>
    <property type="evidence" value="ECO:0007669"/>
    <property type="project" value="UniProtKB-KW"/>
</dbReference>
<evidence type="ECO:0000256" key="5">
    <source>
        <dbReference type="ARBA" id="ARBA00022967"/>
    </source>
</evidence>
<accession>A0ABT5YKW0</accession>
<evidence type="ECO:0000313" key="8">
    <source>
        <dbReference type="EMBL" id="MDF2095582.1"/>
    </source>
</evidence>
<organism evidence="8 9">
    <name type="scientific">Aquibaculum arenosum</name>
    <dbReference type="NCBI Taxonomy" id="3032591"/>
    <lineage>
        <taxon>Bacteria</taxon>
        <taxon>Pseudomonadati</taxon>
        <taxon>Pseudomonadota</taxon>
        <taxon>Alphaproteobacteria</taxon>
        <taxon>Rhodospirillales</taxon>
        <taxon>Rhodovibrionaceae</taxon>
        <taxon>Aquibaculum</taxon>
    </lineage>
</organism>
<keyword evidence="6" id="KW-0472">Membrane</keyword>
<evidence type="ECO:0000256" key="6">
    <source>
        <dbReference type="ARBA" id="ARBA00023136"/>
    </source>
</evidence>
<dbReference type="PANTHER" id="PTHR43499:SF1">
    <property type="entry name" value="ABC TRANSPORTER I FAMILY MEMBER 1"/>
    <property type="match status" value="1"/>
</dbReference>
<dbReference type="RefSeq" id="WP_275821148.1">
    <property type="nucleotide sequence ID" value="NZ_JARHUD010000003.1"/>
</dbReference>
<feature type="domain" description="ABC transporter" evidence="7">
    <location>
        <begin position="4"/>
        <end position="217"/>
    </location>
</feature>
<dbReference type="Pfam" id="PF00005">
    <property type="entry name" value="ABC_tran"/>
    <property type="match status" value="1"/>
</dbReference>
<keyword evidence="4 8" id="KW-0067">ATP-binding</keyword>
<comment type="caution">
    <text evidence="8">The sequence shown here is derived from an EMBL/GenBank/DDBJ whole genome shotgun (WGS) entry which is preliminary data.</text>
</comment>
<keyword evidence="2" id="KW-0547">Nucleotide-binding</keyword>
<keyword evidence="3" id="KW-0201">Cytochrome c-type biogenesis</keyword>
<dbReference type="InterPro" id="IPR005895">
    <property type="entry name" value="ABC_transptr_haem_export_CcmA"/>
</dbReference>
<evidence type="ECO:0000256" key="3">
    <source>
        <dbReference type="ARBA" id="ARBA00022748"/>
    </source>
</evidence>
<dbReference type="EMBL" id="JARHUD010000003">
    <property type="protein sequence ID" value="MDF2095582.1"/>
    <property type="molecule type" value="Genomic_DNA"/>
</dbReference>
<evidence type="ECO:0000313" key="9">
    <source>
        <dbReference type="Proteomes" id="UP001215503"/>
    </source>
</evidence>